<dbReference type="AlphaFoldDB" id="S5XPJ1"/>
<dbReference type="Proteomes" id="UP000015480">
    <property type="component" value="Chromosome"/>
</dbReference>
<dbReference type="RefSeq" id="WP_020950897.1">
    <property type="nucleotide sequence ID" value="NC_022041.1"/>
</dbReference>
<dbReference type="Gene3D" id="1.20.1270.210">
    <property type="match status" value="1"/>
</dbReference>
<dbReference type="EMBL" id="CP006650">
    <property type="protein sequence ID" value="AGT09259.1"/>
    <property type="molecule type" value="Genomic_DNA"/>
</dbReference>
<dbReference type="OrthoDB" id="7592047at2"/>
<feature type="compositionally biased region" description="Polar residues" evidence="1">
    <location>
        <begin position="394"/>
        <end position="403"/>
    </location>
</feature>
<dbReference type="PATRIC" id="fig|1367847.3.peg.2173"/>
<protein>
    <submittedName>
        <fullName evidence="2">Phage portal protein</fullName>
    </submittedName>
</protein>
<dbReference type="InterPro" id="IPR006944">
    <property type="entry name" value="Phage/GTA_portal"/>
</dbReference>
<keyword evidence="3" id="KW-1185">Reference proteome</keyword>
<evidence type="ECO:0000313" key="2">
    <source>
        <dbReference type="EMBL" id="AGT09259.1"/>
    </source>
</evidence>
<dbReference type="InterPro" id="IPR006427">
    <property type="entry name" value="Portal_HK97"/>
</dbReference>
<proteinExistence type="predicted"/>
<name>S5XPJ1_PARAH</name>
<organism evidence="2 3">
    <name type="scientific">Paracoccus aminophilus JCM 7686</name>
    <dbReference type="NCBI Taxonomy" id="1367847"/>
    <lineage>
        <taxon>Bacteria</taxon>
        <taxon>Pseudomonadati</taxon>
        <taxon>Pseudomonadota</taxon>
        <taxon>Alphaproteobacteria</taxon>
        <taxon>Rhodobacterales</taxon>
        <taxon>Paracoccaceae</taxon>
        <taxon>Paracoccus</taxon>
    </lineage>
</organism>
<dbReference type="Gene3D" id="3.30.1120.70">
    <property type="match status" value="1"/>
</dbReference>
<evidence type="ECO:0000313" key="3">
    <source>
        <dbReference type="Proteomes" id="UP000015480"/>
    </source>
</evidence>
<gene>
    <name evidence="2" type="ORF">JCM7686_2180</name>
</gene>
<accession>S5XPJ1</accession>
<dbReference type="HOGENOM" id="CLU_033789_0_1_5"/>
<reference evidence="2 3" key="1">
    <citation type="journal article" date="2014" name="BMC Genomics">
        <title>Architecture and functions of a multipartite genome of the methylotrophic bacterium Paracoccus aminophilus JCM 7686, containing primary and secondary chromids.</title>
        <authorList>
            <person name="Dziewit L."/>
            <person name="Czarnecki J."/>
            <person name="Wibberg D."/>
            <person name="Radlinska M."/>
            <person name="Mrozek P."/>
            <person name="Szymczak M."/>
            <person name="Schluter A."/>
            <person name="Puhler A."/>
            <person name="Bartosik D."/>
        </authorList>
    </citation>
    <scope>NUCLEOTIDE SEQUENCE [LARGE SCALE GENOMIC DNA]</scope>
    <source>
        <strain evidence="2">JCM 7686</strain>
    </source>
</reference>
<evidence type="ECO:0000256" key="1">
    <source>
        <dbReference type="SAM" id="MobiDB-lite"/>
    </source>
</evidence>
<dbReference type="eggNOG" id="COG4695">
    <property type="taxonomic scope" value="Bacteria"/>
</dbReference>
<dbReference type="Pfam" id="PF04860">
    <property type="entry name" value="Phage_portal"/>
    <property type="match status" value="1"/>
</dbReference>
<dbReference type="Gene3D" id="3.40.140.120">
    <property type="match status" value="1"/>
</dbReference>
<dbReference type="KEGG" id="pami:JCM7686_2180"/>
<dbReference type="STRING" id="1367847.JCM7686_2180"/>
<sequence>MSSITARLAREIGQGVTESKAFTLNSPEALALFGGLPVRSGVTVNSATALRVPAVTCAVGLIAEACGNLPFKLHDRDTREAQKDHPAYSLIHGEANEWTSAEELREQLTRDALLTGHGFAVVTRNTQGLPVWLHRIEPSAVAIEADDYGEPRYKARLKDGGDTVLPFAEVLHISTLDGVSPIQHAKEAIGLALAAEQHLADWFGQAGRPSGYLSTEQDLKPEASAKIISGWSQVKSGGSAILDGGMKYFPLATTNTDAEFYTNRVEQIREVARAFRIPPTMLFELSRGTWSNTEQMGQQFLTMTLRPWLKRWQAAYARVLLTVEERKALYVEAETKDLLAVDFAAQATAYSQFVAMRALTPNEVRAGLNLPPMDGGDELSNPFTTSGGGVASAPSKQETTNDA</sequence>
<dbReference type="NCBIfam" id="TIGR01537">
    <property type="entry name" value="portal_HK97"/>
    <property type="match status" value="1"/>
</dbReference>
<feature type="region of interest" description="Disordered" evidence="1">
    <location>
        <begin position="370"/>
        <end position="403"/>
    </location>
</feature>